<feature type="transmembrane region" description="Helical" evidence="5">
    <location>
        <begin position="42"/>
        <end position="59"/>
    </location>
</feature>
<evidence type="ECO:0000256" key="4">
    <source>
        <dbReference type="ARBA" id="ARBA00023136"/>
    </source>
</evidence>
<dbReference type="Pfam" id="PF02361">
    <property type="entry name" value="CbiQ"/>
    <property type="match status" value="1"/>
</dbReference>
<organism evidence="6 7">
    <name type="scientific">Treponema primitia (strain ATCC BAA-887 / DSM 12427 / ZAS-2)</name>
    <dbReference type="NCBI Taxonomy" id="545694"/>
    <lineage>
        <taxon>Bacteria</taxon>
        <taxon>Pseudomonadati</taxon>
        <taxon>Spirochaetota</taxon>
        <taxon>Spirochaetia</taxon>
        <taxon>Spirochaetales</taxon>
        <taxon>Treponemataceae</taxon>
        <taxon>Treponema</taxon>
    </lineage>
</organism>
<dbReference type="STRING" id="545694.TREPR_3760"/>
<sequence length="276" mass="31531">MSRFMLSYVDRPSPVHRLTGATKLIIFLLWSVLTMAGYDTRVMLIMSVLGIAAFGVSKVRFRDVAFIFKMLILFMVLNIITIYLFAPEQGVEVYGTRHIILKGIGRFTLTREQLFYEFNILLKYSMMVPMAIILIVTTHPSEFAASLNRIGVNYSIAYAVSLALRYIPDVQRDYESISQAQQARGVELSRKVSWVKRLKGASAILLPLVFSSLDRIDVVSHAMELRSFGKHKRRTWYSGRPFTRADALVLILGTVLFGLGIWFTFKDGSRFYNPFE</sequence>
<dbReference type="EMBL" id="CP001843">
    <property type="protein sequence ID" value="AEF85780.1"/>
    <property type="molecule type" value="Genomic_DNA"/>
</dbReference>
<evidence type="ECO:0000256" key="1">
    <source>
        <dbReference type="ARBA" id="ARBA00004141"/>
    </source>
</evidence>
<dbReference type="HOGENOM" id="CLU_056469_2_1_12"/>
<evidence type="ECO:0000313" key="6">
    <source>
        <dbReference type="EMBL" id="AEF85780.1"/>
    </source>
</evidence>
<name>F5YPT0_TREPZ</name>
<dbReference type="PANTHER" id="PTHR33514:SF1">
    <property type="entry name" value="ABC TRANSPORTER PERMEASE"/>
    <property type="match status" value="1"/>
</dbReference>
<evidence type="ECO:0000256" key="5">
    <source>
        <dbReference type="SAM" id="Phobius"/>
    </source>
</evidence>
<dbReference type="PANTHER" id="PTHR33514">
    <property type="entry name" value="PROTEIN ABCI12, CHLOROPLASTIC"/>
    <property type="match status" value="1"/>
</dbReference>
<dbReference type="RefSeq" id="WP_015706573.1">
    <property type="nucleotide sequence ID" value="NC_015578.1"/>
</dbReference>
<comment type="subcellular location">
    <subcellularLocation>
        <location evidence="1">Membrane</location>
        <topology evidence="1">Multi-pass membrane protein</topology>
    </subcellularLocation>
</comment>
<dbReference type="KEGG" id="tpi:TREPR_3760"/>
<keyword evidence="2 5" id="KW-0812">Transmembrane</keyword>
<accession>F5YPT0</accession>
<feature type="transmembrane region" description="Helical" evidence="5">
    <location>
        <begin position="66"/>
        <end position="86"/>
    </location>
</feature>
<feature type="transmembrane region" description="Helical" evidence="5">
    <location>
        <begin position="120"/>
        <end position="138"/>
    </location>
</feature>
<evidence type="ECO:0000256" key="2">
    <source>
        <dbReference type="ARBA" id="ARBA00022692"/>
    </source>
</evidence>
<dbReference type="InterPro" id="IPR003339">
    <property type="entry name" value="ABC/ECF_trnsptr_transmembrane"/>
</dbReference>
<gene>
    <name evidence="6" type="ordered locus">TREPR_3760</name>
</gene>
<dbReference type="eggNOG" id="COG0619">
    <property type="taxonomic scope" value="Bacteria"/>
</dbReference>
<dbReference type="AlphaFoldDB" id="F5YPT0"/>
<keyword evidence="4 5" id="KW-0472">Membrane</keyword>
<reference evidence="6 7" key="2">
    <citation type="journal article" date="2011" name="ISME J.">
        <title>RNA-seq reveals cooperative metabolic interactions between two termite-gut spirochete species in co-culture.</title>
        <authorList>
            <person name="Rosenthal A.Z."/>
            <person name="Matson E.G."/>
            <person name="Eldar A."/>
            <person name="Leadbetter J.R."/>
        </authorList>
    </citation>
    <scope>NUCLEOTIDE SEQUENCE [LARGE SCALE GENOMIC DNA]</scope>
    <source>
        <strain evidence="7">ATCC BAA-887 / DSM 12427 / ZAS-2</strain>
    </source>
</reference>
<protein>
    <submittedName>
        <fullName evidence="6">Cobalt transport protein superfamily</fullName>
    </submittedName>
</protein>
<proteinExistence type="predicted"/>
<dbReference type="GO" id="GO:0005886">
    <property type="term" value="C:plasma membrane"/>
    <property type="evidence" value="ECO:0007669"/>
    <property type="project" value="UniProtKB-ARBA"/>
</dbReference>
<evidence type="ECO:0000256" key="3">
    <source>
        <dbReference type="ARBA" id="ARBA00022989"/>
    </source>
</evidence>
<dbReference type="Proteomes" id="UP000009223">
    <property type="component" value="Chromosome"/>
</dbReference>
<evidence type="ECO:0000313" key="7">
    <source>
        <dbReference type="Proteomes" id="UP000009223"/>
    </source>
</evidence>
<dbReference type="CDD" id="cd16914">
    <property type="entry name" value="EcfT"/>
    <property type="match status" value="1"/>
</dbReference>
<feature type="transmembrane region" description="Helical" evidence="5">
    <location>
        <begin position="20"/>
        <end position="36"/>
    </location>
</feature>
<feature type="transmembrane region" description="Helical" evidence="5">
    <location>
        <begin position="247"/>
        <end position="265"/>
    </location>
</feature>
<dbReference type="OrthoDB" id="8635523at2"/>
<keyword evidence="7" id="KW-1185">Reference proteome</keyword>
<keyword evidence="3 5" id="KW-1133">Transmembrane helix</keyword>
<reference evidence="7" key="1">
    <citation type="submission" date="2009-12" db="EMBL/GenBank/DDBJ databases">
        <title>Complete sequence of Treponema primitia strain ZAS-2.</title>
        <authorList>
            <person name="Tetu S.G."/>
            <person name="Matson E."/>
            <person name="Ren Q."/>
            <person name="Seshadri R."/>
            <person name="Elbourne L."/>
            <person name="Hassan K.A."/>
            <person name="Durkin A."/>
            <person name="Radune D."/>
            <person name="Mohamoud Y."/>
            <person name="Shay R."/>
            <person name="Jin S."/>
            <person name="Zhang X."/>
            <person name="Lucey K."/>
            <person name="Ballor N.R."/>
            <person name="Ottesen E."/>
            <person name="Rosenthal R."/>
            <person name="Allen A."/>
            <person name="Leadbetter J.R."/>
            <person name="Paulsen I.T."/>
        </authorList>
    </citation>
    <scope>NUCLEOTIDE SEQUENCE [LARGE SCALE GENOMIC DNA]</scope>
    <source>
        <strain evidence="7">ATCC BAA-887 / DSM 12427 / ZAS-2</strain>
    </source>
</reference>